<feature type="site" description="Discriminates between blocked and unblocked aminoacyl-tRNA" evidence="7">
    <location>
        <position position="12"/>
    </location>
</feature>
<dbReference type="GO" id="GO:0006515">
    <property type="term" value="P:protein quality control for misfolded or incompletely synthesized proteins"/>
    <property type="evidence" value="ECO:0007669"/>
    <property type="project" value="UniProtKB-UniRule"/>
</dbReference>
<dbReference type="SUPFAM" id="SSF53178">
    <property type="entry name" value="Peptidyl-tRNA hydrolase-like"/>
    <property type="match status" value="1"/>
</dbReference>
<dbReference type="GO" id="GO:0005737">
    <property type="term" value="C:cytoplasm"/>
    <property type="evidence" value="ECO:0007669"/>
    <property type="project" value="UniProtKB-SubCell"/>
</dbReference>
<dbReference type="Gene3D" id="3.40.50.1470">
    <property type="entry name" value="Peptidyl-tRNA hydrolase"/>
    <property type="match status" value="1"/>
</dbReference>
<dbReference type="GO" id="GO:0004045">
    <property type="term" value="F:peptidyl-tRNA hydrolase activity"/>
    <property type="evidence" value="ECO:0007669"/>
    <property type="project" value="UniProtKB-UniRule"/>
</dbReference>
<dbReference type="Proteomes" id="UP000002191">
    <property type="component" value="Chromosome"/>
</dbReference>
<comment type="catalytic activity">
    <reaction evidence="7">
        <text>an N-acyl-L-alpha-aminoacyl-tRNA + H2O = an N-acyl-L-amino acid + a tRNA + H(+)</text>
        <dbReference type="Rhea" id="RHEA:54448"/>
        <dbReference type="Rhea" id="RHEA-COMP:10123"/>
        <dbReference type="Rhea" id="RHEA-COMP:13883"/>
        <dbReference type="ChEBI" id="CHEBI:15377"/>
        <dbReference type="ChEBI" id="CHEBI:15378"/>
        <dbReference type="ChEBI" id="CHEBI:59874"/>
        <dbReference type="ChEBI" id="CHEBI:78442"/>
        <dbReference type="ChEBI" id="CHEBI:138191"/>
        <dbReference type="EC" id="3.1.1.29"/>
    </reaction>
</comment>
<feature type="site" description="Stabilizes the basic form of H active site to accept a proton" evidence="7">
    <location>
        <position position="100"/>
    </location>
</feature>
<evidence type="ECO:0000256" key="7">
    <source>
        <dbReference type="HAMAP-Rule" id="MF_00083"/>
    </source>
</evidence>
<dbReference type="FunFam" id="3.40.50.1470:FF:000001">
    <property type="entry name" value="Peptidyl-tRNA hydrolase"/>
    <property type="match status" value="1"/>
</dbReference>
<dbReference type="InterPro" id="IPR018171">
    <property type="entry name" value="Pept_tRNA_hydro_CS"/>
</dbReference>
<dbReference type="eggNOG" id="COG0193">
    <property type="taxonomic scope" value="Bacteria"/>
</dbReference>
<dbReference type="Pfam" id="PF01195">
    <property type="entry name" value="Pept_tRNA_hydro"/>
    <property type="match status" value="1"/>
</dbReference>
<dbReference type="OrthoDB" id="9800507at2"/>
<dbReference type="NCBIfam" id="TIGR00447">
    <property type="entry name" value="pth"/>
    <property type="match status" value="1"/>
</dbReference>
<evidence type="ECO:0000256" key="3">
    <source>
        <dbReference type="ARBA" id="ARBA00022801"/>
    </source>
</evidence>
<evidence type="ECO:0000313" key="8">
    <source>
        <dbReference type="EMBL" id="ADU61895.1"/>
    </source>
</evidence>
<evidence type="ECO:0000256" key="2">
    <source>
        <dbReference type="ARBA" id="ARBA00022555"/>
    </source>
</evidence>
<feature type="active site" description="Proton acceptor" evidence="7">
    <location>
        <position position="22"/>
    </location>
</feature>
<dbReference type="PANTHER" id="PTHR17224">
    <property type="entry name" value="PEPTIDYL-TRNA HYDROLASE"/>
    <property type="match status" value="1"/>
</dbReference>
<evidence type="ECO:0000256" key="5">
    <source>
        <dbReference type="ARBA" id="ARBA00038063"/>
    </source>
</evidence>
<dbReference type="PANTHER" id="PTHR17224:SF1">
    <property type="entry name" value="PEPTIDYL-TRNA HYDROLASE"/>
    <property type="match status" value="1"/>
</dbReference>
<evidence type="ECO:0000256" key="1">
    <source>
        <dbReference type="ARBA" id="ARBA00013260"/>
    </source>
</evidence>
<sequence length="210" mass="22717">MDYKSVIVGLGNPGPKYEKTRHNIGFMLVGSLLATGAGRKSMHLERLEESGDYELWQVKFGGAFRLLAKPQTYMNLSGKAVARICGRHGITPDAVMVVHDELDLSVGRIKLKQGGGNNGHNGLKSIEECLGTPDFHRLRIGIGRPATQYADISGWVLEPFSDADAAHIPAILAHAIKGLDLFYRRGPAFAVQHINGFSLESPEAGTDTPA</sequence>
<comment type="subcellular location">
    <subcellularLocation>
        <location evidence="7">Cytoplasm</location>
    </subcellularLocation>
</comment>
<dbReference type="InterPro" id="IPR036416">
    <property type="entry name" value="Pept_tRNA_hydro_sf"/>
</dbReference>
<protein>
    <recommendedName>
        <fullName evidence="6 7">Peptidyl-tRNA hydrolase</fullName>
        <shortName evidence="7">Pth</shortName>
        <ecNumber evidence="1 7">3.1.1.29</ecNumber>
    </recommendedName>
</protein>
<proteinExistence type="inferred from homology"/>
<dbReference type="RefSeq" id="WP_013513826.1">
    <property type="nucleotide sequence ID" value="NC_014844.1"/>
</dbReference>
<feature type="binding site" evidence="7">
    <location>
        <position position="75"/>
    </location>
    <ligand>
        <name>tRNA</name>
        <dbReference type="ChEBI" id="CHEBI:17843"/>
    </ligand>
</feature>
<organism evidence="8 9">
    <name type="scientific">Pseudodesulfovibrio aespoeensis (strain ATCC 700646 / DSM 10631 / Aspo-2)</name>
    <name type="common">Desulfovibrio aespoeensis</name>
    <dbReference type="NCBI Taxonomy" id="643562"/>
    <lineage>
        <taxon>Bacteria</taxon>
        <taxon>Pseudomonadati</taxon>
        <taxon>Thermodesulfobacteriota</taxon>
        <taxon>Desulfovibrionia</taxon>
        <taxon>Desulfovibrionales</taxon>
        <taxon>Desulfovibrionaceae</taxon>
    </lineage>
</organism>
<evidence type="ECO:0000313" key="9">
    <source>
        <dbReference type="Proteomes" id="UP000002191"/>
    </source>
</evidence>
<dbReference type="EC" id="3.1.1.29" evidence="1 7"/>
<reference evidence="8 9" key="2">
    <citation type="journal article" date="2014" name="Genome Announc.">
        <title>Complete Genome Sequence of the Subsurface, Mesophilic Sulfate-Reducing Bacterium Desulfovibrio aespoeensis Aspo-2.</title>
        <authorList>
            <person name="Pedersen K."/>
            <person name="Bengtsson A."/>
            <person name="Edlund J."/>
            <person name="Rabe L."/>
            <person name="Hazen T."/>
            <person name="Chakraborty R."/>
            <person name="Goodwin L."/>
            <person name="Shapiro N."/>
        </authorList>
    </citation>
    <scope>NUCLEOTIDE SEQUENCE [LARGE SCALE GENOMIC DNA]</scope>
    <source>
        <strain evidence="9">ATCC 700646 / DSM 10631 / Aspo-2</strain>
    </source>
</reference>
<dbReference type="GO" id="GO:0072344">
    <property type="term" value="P:rescue of stalled ribosome"/>
    <property type="evidence" value="ECO:0007669"/>
    <property type="project" value="UniProtKB-UniRule"/>
</dbReference>
<comment type="function">
    <text evidence="7">Catalyzes the release of premature peptidyl moieties from peptidyl-tRNA molecules trapped in stalled 50S ribosomal subunits, and thus maintains levels of free tRNAs and 50S ribosomes.</text>
</comment>
<dbReference type="HOGENOM" id="CLU_062456_3_1_7"/>
<feature type="binding site" evidence="7">
    <location>
        <position position="73"/>
    </location>
    <ligand>
        <name>tRNA</name>
        <dbReference type="ChEBI" id="CHEBI:17843"/>
    </ligand>
</feature>
<feature type="binding site" evidence="7">
    <location>
        <position position="17"/>
    </location>
    <ligand>
        <name>tRNA</name>
        <dbReference type="ChEBI" id="CHEBI:17843"/>
    </ligand>
</feature>
<name>E6VRW2_PSEA9</name>
<feature type="binding site" evidence="7">
    <location>
        <position position="121"/>
    </location>
    <ligand>
        <name>tRNA</name>
        <dbReference type="ChEBI" id="CHEBI:17843"/>
    </ligand>
</feature>
<keyword evidence="9" id="KW-1185">Reference proteome</keyword>
<dbReference type="AlphaFoldDB" id="E6VRW2"/>
<dbReference type="GO" id="GO:0000049">
    <property type="term" value="F:tRNA binding"/>
    <property type="evidence" value="ECO:0007669"/>
    <property type="project" value="UniProtKB-UniRule"/>
</dbReference>
<keyword evidence="3 7" id="KW-0378">Hydrolase</keyword>
<comment type="similarity">
    <text evidence="5 7">Belongs to the PTH family.</text>
</comment>
<keyword evidence="4 7" id="KW-0694">RNA-binding</keyword>
<reference evidence="9" key="1">
    <citation type="submission" date="2010-12" db="EMBL/GenBank/DDBJ databases">
        <title>Complete sequence of Desulfovibrio aespoeensis Aspo-2.</title>
        <authorList>
            <consortium name="US DOE Joint Genome Institute"/>
            <person name="Lucas S."/>
            <person name="Copeland A."/>
            <person name="Lapidus A."/>
            <person name="Cheng J.-F."/>
            <person name="Goodwin L."/>
            <person name="Pitluck S."/>
            <person name="Chertkov O."/>
            <person name="Misra M."/>
            <person name="Detter J.C."/>
            <person name="Han C."/>
            <person name="Tapia R."/>
            <person name="Land M."/>
            <person name="Hauser L."/>
            <person name="Kyrpides N."/>
            <person name="Ivanova N."/>
            <person name="Ovchinnikova G."/>
            <person name="Pedersen K."/>
            <person name="Jagevall S."/>
            <person name="Hazen T."/>
            <person name="Woyke T."/>
        </authorList>
    </citation>
    <scope>NUCLEOTIDE SEQUENCE [LARGE SCALE GENOMIC DNA]</scope>
    <source>
        <strain evidence="9">ATCC 700646 / DSM 10631 / Aspo-2</strain>
    </source>
</reference>
<keyword evidence="2 7" id="KW-0820">tRNA-binding</keyword>
<comment type="subunit">
    <text evidence="7">Monomer.</text>
</comment>
<dbReference type="InterPro" id="IPR001328">
    <property type="entry name" value="Pept_tRNA_hydro"/>
</dbReference>
<comment type="function">
    <text evidence="7">Hydrolyzes ribosome-free peptidyl-tRNAs (with 1 or more amino acids incorporated), which drop off the ribosome during protein synthesis, or as a result of ribosome stalling.</text>
</comment>
<evidence type="ECO:0000256" key="6">
    <source>
        <dbReference type="ARBA" id="ARBA00050038"/>
    </source>
</evidence>
<dbReference type="HAMAP" id="MF_00083">
    <property type="entry name" value="Pept_tRNA_hydro_bact"/>
    <property type="match status" value="1"/>
</dbReference>
<dbReference type="STRING" id="643562.Daes_0878"/>
<dbReference type="EMBL" id="CP002431">
    <property type="protein sequence ID" value="ADU61895.1"/>
    <property type="molecule type" value="Genomic_DNA"/>
</dbReference>
<gene>
    <name evidence="7" type="primary">pth</name>
    <name evidence="8" type="ordered locus">Daes_0878</name>
</gene>
<keyword evidence="7" id="KW-0963">Cytoplasm</keyword>
<dbReference type="CDD" id="cd00462">
    <property type="entry name" value="PTH"/>
    <property type="match status" value="1"/>
</dbReference>
<accession>E6VRW2</accession>
<dbReference type="KEGG" id="das:Daes_0878"/>
<dbReference type="PROSITE" id="PS01196">
    <property type="entry name" value="PEPT_TRNA_HYDROL_2"/>
    <property type="match status" value="1"/>
</dbReference>
<evidence type="ECO:0000256" key="4">
    <source>
        <dbReference type="ARBA" id="ARBA00022884"/>
    </source>
</evidence>